<sequence>MALVDCCERMPYKQRISTLAPLLSELLRAFDPSQEVRLMESLCESTFHGLRLIQHLLLLAAATKLAYLRSSNPTLVNIQRADASENNVHERARVADDLLQAFCELSKSHAEKEPELLRRYWVIVVTFQPPFALQVLINCLTELLYEVQNMRIGPFLDDLPSDHYKSNTVYAVAQPTANKKQPTSGSETESTVKRKKPEVKALELPKPRTEHVDAENELFGTIGVPLDPLATARQISGTNMRRNAEKRLVNKENGTNVSVPEDSKDGSGKNGKKKRGVKRR</sequence>
<reference evidence="2 3" key="1">
    <citation type="submission" date="2015-09" db="EMBL/GenBank/DDBJ databases">
        <title>Draft genome of the parasitic nematode Teladorsagia circumcincta isolate WARC Sus (inbred).</title>
        <authorList>
            <person name="Mitreva M."/>
        </authorList>
    </citation>
    <scope>NUCLEOTIDE SEQUENCE [LARGE SCALE GENOMIC DNA]</scope>
    <source>
        <strain evidence="2 3">S</strain>
    </source>
</reference>
<gene>
    <name evidence="2" type="ORF">TELCIR_05713</name>
</gene>
<evidence type="ECO:0000256" key="1">
    <source>
        <dbReference type="SAM" id="MobiDB-lite"/>
    </source>
</evidence>
<dbReference type="OrthoDB" id="5813107at2759"/>
<feature type="region of interest" description="Disordered" evidence="1">
    <location>
        <begin position="234"/>
        <end position="280"/>
    </location>
</feature>
<feature type="region of interest" description="Disordered" evidence="1">
    <location>
        <begin position="173"/>
        <end position="200"/>
    </location>
</feature>
<keyword evidence="3" id="KW-1185">Reference proteome</keyword>
<dbReference type="AlphaFoldDB" id="A0A2G9UQ85"/>
<dbReference type="EMBL" id="KZ345697">
    <property type="protein sequence ID" value="PIO72367.1"/>
    <property type="molecule type" value="Genomic_DNA"/>
</dbReference>
<feature type="compositionally biased region" description="Polar residues" evidence="1">
    <location>
        <begin position="175"/>
        <end position="189"/>
    </location>
</feature>
<organism evidence="2 3">
    <name type="scientific">Teladorsagia circumcincta</name>
    <name type="common">Brown stomach worm</name>
    <name type="synonym">Ostertagia circumcincta</name>
    <dbReference type="NCBI Taxonomy" id="45464"/>
    <lineage>
        <taxon>Eukaryota</taxon>
        <taxon>Metazoa</taxon>
        <taxon>Ecdysozoa</taxon>
        <taxon>Nematoda</taxon>
        <taxon>Chromadorea</taxon>
        <taxon>Rhabditida</taxon>
        <taxon>Rhabditina</taxon>
        <taxon>Rhabditomorpha</taxon>
        <taxon>Strongyloidea</taxon>
        <taxon>Trichostrongylidae</taxon>
        <taxon>Teladorsagia</taxon>
    </lineage>
</organism>
<proteinExistence type="predicted"/>
<dbReference type="Proteomes" id="UP000230423">
    <property type="component" value="Unassembled WGS sequence"/>
</dbReference>
<protein>
    <submittedName>
        <fullName evidence="2">Uncharacterized protein</fullName>
    </submittedName>
</protein>
<accession>A0A2G9UQ85</accession>
<evidence type="ECO:0000313" key="2">
    <source>
        <dbReference type="EMBL" id="PIO72367.1"/>
    </source>
</evidence>
<feature type="compositionally biased region" description="Basic residues" evidence="1">
    <location>
        <begin position="270"/>
        <end position="280"/>
    </location>
</feature>
<name>A0A2G9UQ85_TELCI</name>
<evidence type="ECO:0000313" key="3">
    <source>
        <dbReference type="Proteomes" id="UP000230423"/>
    </source>
</evidence>